<dbReference type="EMBL" id="GBXM01029363">
    <property type="protein sequence ID" value="JAH79214.1"/>
    <property type="molecule type" value="Transcribed_RNA"/>
</dbReference>
<organism evidence="1">
    <name type="scientific">Anguilla anguilla</name>
    <name type="common">European freshwater eel</name>
    <name type="synonym">Muraena anguilla</name>
    <dbReference type="NCBI Taxonomy" id="7936"/>
    <lineage>
        <taxon>Eukaryota</taxon>
        <taxon>Metazoa</taxon>
        <taxon>Chordata</taxon>
        <taxon>Craniata</taxon>
        <taxon>Vertebrata</taxon>
        <taxon>Euteleostomi</taxon>
        <taxon>Actinopterygii</taxon>
        <taxon>Neopterygii</taxon>
        <taxon>Teleostei</taxon>
        <taxon>Anguilliformes</taxon>
        <taxon>Anguillidae</taxon>
        <taxon>Anguilla</taxon>
    </lineage>
</organism>
<protein>
    <submittedName>
        <fullName evidence="1">Uncharacterized protein</fullName>
    </submittedName>
</protein>
<proteinExistence type="predicted"/>
<evidence type="ECO:0000313" key="1">
    <source>
        <dbReference type="EMBL" id="JAH79214.1"/>
    </source>
</evidence>
<sequence length="38" mass="4184">MVPPLRPRLTISAGELLPSLQELTKERISSLICLCSFA</sequence>
<accession>A0A0E9VM50</accession>
<reference evidence="1" key="1">
    <citation type="submission" date="2014-11" db="EMBL/GenBank/DDBJ databases">
        <authorList>
            <person name="Amaro Gonzalez C."/>
        </authorList>
    </citation>
    <scope>NUCLEOTIDE SEQUENCE</scope>
</reference>
<dbReference type="AlphaFoldDB" id="A0A0E9VM50"/>
<reference evidence="1" key="2">
    <citation type="journal article" date="2015" name="Fish Shellfish Immunol.">
        <title>Early steps in the European eel (Anguilla anguilla)-Vibrio vulnificus interaction in the gills: Role of the RtxA13 toxin.</title>
        <authorList>
            <person name="Callol A."/>
            <person name="Pajuelo D."/>
            <person name="Ebbesson L."/>
            <person name="Teles M."/>
            <person name="MacKenzie S."/>
            <person name="Amaro C."/>
        </authorList>
    </citation>
    <scope>NUCLEOTIDE SEQUENCE</scope>
</reference>
<name>A0A0E9VM50_ANGAN</name>